<evidence type="ECO:0000313" key="2">
    <source>
        <dbReference type="EMBL" id="CAG5000143.1"/>
    </source>
</evidence>
<gene>
    <name evidence="2" type="ORF">DYBT9275_02401</name>
</gene>
<keyword evidence="3" id="KW-1185">Reference proteome</keyword>
<evidence type="ECO:0000313" key="3">
    <source>
        <dbReference type="Proteomes" id="UP000680038"/>
    </source>
</evidence>
<protein>
    <recommendedName>
        <fullName evidence="1">DUF7678 domain-containing protein</fullName>
    </recommendedName>
</protein>
<dbReference type="Pfam" id="PF24726">
    <property type="entry name" value="DUF7678"/>
    <property type="match status" value="1"/>
</dbReference>
<proteinExistence type="predicted"/>
<organism evidence="2 3">
    <name type="scientific">Dyadobacter helix</name>
    <dbReference type="NCBI Taxonomy" id="2822344"/>
    <lineage>
        <taxon>Bacteria</taxon>
        <taxon>Pseudomonadati</taxon>
        <taxon>Bacteroidota</taxon>
        <taxon>Cytophagia</taxon>
        <taxon>Cytophagales</taxon>
        <taxon>Spirosomataceae</taxon>
        <taxon>Dyadobacter</taxon>
    </lineage>
</organism>
<feature type="domain" description="DUF7678" evidence="1">
    <location>
        <begin position="122"/>
        <end position="195"/>
    </location>
</feature>
<name>A0A916N4E7_9BACT</name>
<dbReference type="AlphaFoldDB" id="A0A916N4E7"/>
<dbReference type="Proteomes" id="UP000680038">
    <property type="component" value="Unassembled WGS sequence"/>
</dbReference>
<dbReference type="InterPro" id="IPR056095">
    <property type="entry name" value="DUF7678"/>
</dbReference>
<reference evidence="2" key="1">
    <citation type="submission" date="2021-04" db="EMBL/GenBank/DDBJ databases">
        <authorList>
            <person name="Rodrigo-Torres L."/>
            <person name="Arahal R. D."/>
            <person name="Lucena T."/>
        </authorList>
    </citation>
    <scope>NUCLEOTIDE SEQUENCE</scope>
    <source>
        <strain evidence="2">CECT 9275</strain>
    </source>
</reference>
<accession>A0A916N4E7</accession>
<comment type="caution">
    <text evidence="2">The sequence shown here is derived from an EMBL/GenBank/DDBJ whole genome shotgun (WGS) entry which is preliminary data.</text>
</comment>
<evidence type="ECO:0000259" key="1">
    <source>
        <dbReference type="Pfam" id="PF24726"/>
    </source>
</evidence>
<dbReference type="EMBL" id="CAJRAF010000002">
    <property type="protein sequence ID" value="CAG5000143.1"/>
    <property type="molecule type" value="Genomic_DNA"/>
</dbReference>
<sequence>MLLWSRPVSIIGIILNFTSKAEKLHFLLQIFLKVCNFEIGSTLAPVIPPKRRRKNIILTEAQSKRLHELSEFDGLDPVEHTMRAIDEYLGKQNLNFTPPRQNEITAELKENTPEPNIPGAYWLSGTVDSYEFSALILKSPSKSGIDKGKISKLSIWDPVVLENTKSFIGSCVVNYDRGWDIRPSKIAEPYYLKVKSLLDHSVGHGLGKQASGKTAF</sequence>